<dbReference type="AlphaFoldDB" id="A0A371XHN4"/>
<dbReference type="PANTHER" id="PTHR30621">
    <property type="entry name" value="GLUTAMINE SYNTHETASE ADENYLYLTRANSFERASE"/>
    <property type="match status" value="1"/>
</dbReference>
<organism evidence="11 12">
    <name type="scientific">Mesorhizobium denitrificans</name>
    <dbReference type="NCBI Taxonomy" id="2294114"/>
    <lineage>
        <taxon>Bacteria</taxon>
        <taxon>Pseudomonadati</taxon>
        <taxon>Pseudomonadota</taxon>
        <taxon>Alphaproteobacteria</taxon>
        <taxon>Hyphomicrobiales</taxon>
        <taxon>Phyllobacteriaceae</taxon>
        <taxon>Mesorhizobium</taxon>
    </lineage>
</organism>
<dbReference type="InterPro" id="IPR005190">
    <property type="entry name" value="GlnE_rpt_dom"/>
</dbReference>
<dbReference type="EMBL" id="QURN01000003">
    <property type="protein sequence ID" value="RFC68739.1"/>
    <property type="molecule type" value="Genomic_DNA"/>
</dbReference>
<proteinExistence type="inferred from homology"/>
<dbReference type="GO" id="GO:0047388">
    <property type="term" value="F:[glutamine synthetase]-adenylyl-L-tyrosine phosphorylase activity"/>
    <property type="evidence" value="ECO:0007669"/>
    <property type="project" value="UniProtKB-EC"/>
</dbReference>
<evidence type="ECO:0000256" key="4">
    <source>
        <dbReference type="ARBA" id="ARBA00022840"/>
    </source>
</evidence>
<evidence type="ECO:0000256" key="5">
    <source>
        <dbReference type="ARBA" id="ARBA00022842"/>
    </source>
</evidence>
<dbReference type="EC" id="2.7.7.89" evidence="7"/>
<dbReference type="SUPFAM" id="SSF81301">
    <property type="entry name" value="Nucleotidyltransferase"/>
    <property type="match status" value="2"/>
</dbReference>
<evidence type="ECO:0000313" key="11">
    <source>
        <dbReference type="EMBL" id="RFC68739.1"/>
    </source>
</evidence>
<reference evidence="12" key="1">
    <citation type="submission" date="2018-08" db="EMBL/GenBank/DDBJ databases">
        <authorList>
            <person name="Im W.T."/>
        </authorList>
    </citation>
    <scope>NUCLEOTIDE SEQUENCE [LARGE SCALE GENOMIC DNA]</scope>
    <source>
        <strain evidence="12">LA-28</strain>
    </source>
</reference>
<evidence type="ECO:0000256" key="6">
    <source>
        <dbReference type="ARBA" id="ARBA00023268"/>
    </source>
</evidence>
<feature type="domain" description="Glutamate-ammonia ligase adenylyltransferase repeated" evidence="9">
    <location>
        <begin position="581"/>
        <end position="819"/>
    </location>
</feature>
<feature type="region of interest" description="Adenylyl transferase" evidence="7">
    <location>
        <begin position="475"/>
        <end position="994"/>
    </location>
</feature>
<dbReference type="HAMAP" id="MF_00802">
    <property type="entry name" value="GlnE"/>
    <property type="match status" value="1"/>
</dbReference>
<dbReference type="NCBIfam" id="NF010706">
    <property type="entry name" value="PRK14108.1"/>
    <property type="match status" value="1"/>
</dbReference>
<protein>
    <recommendedName>
        <fullName evidence="7">Bifunctional glutamine synthetase adenylyltransferase/adenylyl-removing enzyme</fullName>
    </recommendedName>
    <alternativeName>
        <fullName evidence="7">ATP:glutamine synthetase adenylyltransferase</fullName>
    </alternativeName>
    <alternativeName>
        <fullName evidence="7">ATase</fullName>
    </alternativeName>
    <domain>
        <recommendedName>
            <fullName evidence="7">Glutamine synthetase adenylyl-L-tyrosine phosphorylase</fullName>
            <ecNumber evidence="7">2.7.7.89</ecNumber>
        </recommendedName>
        <alternativeName>
            <fullName evidence="7">Adenylyl removase</fullName>
            <shortName evidence="7">AR</shortName>
            <shortName evidence="7">AT-N</shortName>
        </alternativeName>
    </domain>
    <domain>
        <recommendedName>
            <fullName evidence="7">Glutamine synthetase adenylyl transferase</fullName>
            <ecNumber evidence="7">2.7.7.42</ecNumber>
        </recommendedName>
        <alternativeName>
            <fullName evidence="7">Adenylyl transferase</fullName>
            <shortName evidence="7">AT</shortName>
            <shortName evidence="7">AT-C</shortName>
        </alternativeName>
    </domain>
</protein>
<dbReference type="Gene3D" id="1.20.120.330">
    <property type="entry name" value="Nucleotidyltransferases domain 2"/>
    <property type="match status" value="2"/>
</dbReference>
<comment type="cofactor">
    <cofactor evidence="7">
        <name>Mg(2+)</name>
        <dbReference type="ChEBI" id="CHEBI:18420"/>
    </cofactor>
</comment>
<dbReference type="GO" id="GO:0000820">
    <property type="term" value="P:regulation of glutamine family amino acid metabolic process"/>
    <property type="evidence" value="ECO:0007669"/>
    <property type="project" value="UniProtKB-UniRule"/>
</dbReference>
<dbReference type="CDD" id="cd05401">
    <property type="entry name" value="NT_GlnE_GlnD_like"/>
    <property type="match status" value="2"/>
</dbReference>
<dbReference type="Gene3D" id="3.30.460.10">
    <property type="entry name" value="Beta Polymerase, domain 2"/>
    <property type="match status" value="2"/>
</dbReference>
<dbReference type="Pfam" id="PF08335">
    <property type="entry name" value="GlnD_UR_UTase"/>
    <property type="match status" value="1"/>
</dbReference>
<comment type="caution">
    <text evidence="11">The sequence shown here is derived from an EMBL/GenBank/DDBJ whole genome shotgun (WGS) entry which is preliminary data.</text>
</comment>
<keyword evidence="2 7" id="KW-0548">Nucleotidyltransferase</keyword>
<dbReference type="InterPro" id="IPR023057">
    <property type="entry name" value="GlnE"/>
</dbReference>
<feature type="region of interest" description="Adenylyl removase" evidence="7">
    <location>
        <begin position="1"/>
        <end position="470"/>
    </location>
</feature>
<comment type="function">
    <text evidence="7">Involved in the regulation of glutamine synthetase GlnA, a key enzyme in the process to assimilate ammonia. When cellular nitrogen levels are high, the C-terminal adenylyl transferase (AT) inactivates GlnA by covalent transfer of an adenylyl group from ATP to specific tyrosine residue of GlnA, thus reducing its activity. Conversely, when nitrogen levels are low, the N-terminal adenylyl removase (AR) activates GlnA by removing the adenylyl group by phosphorolysis, increasing its activity. The regulatory region of GlnE binds the signal transduction protein PII (GlnB) which indicates the nitrogen status of the cell.</text>
</comment>
<evidence type="ECO:0000259" key="10">
    <source>
        <dbReference type="Pfam" id="PF08335"/>
    </source>
</evidence>
<dbReference type="GO" id="GO:0005524">
    <property type="term" value="F:ATP binding"/>
    <property type="evidence" value="ECO:0007669"/>
    <property type="project" value="UniProtKB-UniRule"/>
</dbReference>
<keyword evidence="4 7" id="KW-0067">ATP-binding</keyword>
<evidence type="ECO:0000256" key="3">
    <source>
        <dbReference type="ARBA" id="ARBA00022741"/>
    </source>
</evidence>
<feature type="domain" description="PII-uridylyltransferase/Glutamine-synthetase adenylyltransferase" evidence="10">
    <location>
        <begin position="328"/>
        <end position="468"/>
    </location>
</feature>
<dbReference type="Proteomes" id="UP000262379">
    <property type="component" value="Unassembled WGS sequence"/>
</dbReference>
<sequence length="994" mass="109576">MSEKRSDKRPSLHLEISRAVTPLNEKDADSEARDIAAQARDSDLPRIAALLEGKGPQRDFLAAVFELSDFLRDTARRNPRFLEGLLDRNASERVAAILNEIAALPRAEDVNEASLMASLRLLKSEAHFLIALADLAGEWQPERTVRALSDLADAATGAAVDFLLADAHRQGKLKLKDLNHPSVGSGFIVLGMGKLGAFELNFSSDIDLVVFFEPESEAVIDPFDATDLFSRLTRRLVRILQDRTEHGYVFRTDLRLRPDPGSTPLAIPVQAALHYYESRGQNWERAAMIKARPIAGDLQAGAAFLKELTPYVWRKYLDYAAIADVHSIKRQIHAHKGLGEIAVRGHNVKLGRGGIREIEFFVQTQQLIAGGRFPELRGRATVPMLAQLEQHGWITREASETLAARYWFLRQVEHAIQVVADEQTHTLPDDDEGLERIAHLLGYPTTDAFSQDFRAALHDVEGHYAALFEAAPQLSSGIGNLVFTGDVDDPDTLQTLANLGFQRPSDICRVIRNWHRGRYRATQSAEARERLTELTPALLEAFGDTRRADEALLRFDEFLAGLPAGIQLFSLLQSNPRLLRLLATIMGAAPRLAAIITRRAHVFDGLLDPALMTDLPDRAYLSARLAAFLDGISNYETVLDRLRIFADEQKFLIGVRLLAGSIDAFRAGKAFSDLADLTVGAALDAVQDEFALRHGRIKGGRVCILGMGKLGSRELTAGSDIDLILLYDHDAEADESDGERPLAPSHYYSRMTQRLIAAVSAPTAEGILYELDLRLRPSGNKGPVATHVDAFRKYQETEAWTWEHMALTRGRPTAGDLSFCEEVAQIVAEILARPSDAAKVFADAVEMRKTIETEKPPRDLWDIKLIPGGLIDLEFIAQCAALTGNVEGESRHTGRGQVLARLKPELANAQIRQELSEAYAFYSGLTQVIRLCLTGPLDRNDLPPSMADLLLTVADAPDFSVLEATLKDTAANVRSHFNALLKAGGKSRKSATNG</sequence>
<comment type="similarity">
    <text evidence="7">Belongs to the GlnE family.</text>
</comment>
<evidence type="ECO:0000313" key="12">
    <source>
        <dbReference type="Proteomes" id="UP000262379"/>
    </source>
</evidence>
<evidence type="ECO:0000256" key="2">
    <source>
        <dbReference type="ARBA" id="ARBA00022695"/>
    </source>
</evidence>
<keyword evidence="1 7" id="KW-0808">Transferase</keyword>
<comment type="catalytic activity">
    <reaction evidence="7">
        <text>[glutamine synthetase]-L-tyrosine + ATP = [glutamine synthetase]-O(4)-(5'-adenylyl)-L-tyrosine + diphosphate</text>
        <dbReference type="Rhea" id="RHEA:18589"/>
        <dbReference type="Rhea" id="RHEA-COMP:10660"/>
        <dbReference type="Rhea" id="RHEA-COMP:10661"/>
        <dbReference type="ChEBI" id="CHEBI:30616"/>
        <dbReference type="ChEBI" id="CHEBI:33019"/>
        <dbReference type="ChEBI" id="CHEBI:46858"/>
        <dbReference type="ChEBI" id="CHEBI:83624"/>
        <dbReference type="EC" id="2.7.7.42"/>
    </reaction>
</comment>
<evidence type="ECO:0000259" key="9">
    <source>
        <dbReference type="Pfam" id="PF03710"/>
    </source>
</evidence>
<dbReference type="InterPro" id="IPR043519">
    <property type="entry name" value="NT_sf"/>
</dbReference>
<evidence type="ECO:0000256" key="1">
    <source>
        <dbReference type="ARBA" id="ARBA00022679"/>
    </source>
</evidence>
<gene>
    <name evidence="7" type="primary">glnE</name>
    <name evidence="11" type="ORF">DY251_03630</name>
</gene>
<feature type="region of interest" description="Disordered" evidence="8">
    <location>
        <begin position="1"/>
        <end position="33"/>
    </location>
</feature>
<keyword evidence="6 7" id="KW-0511">Multifunctional enzyme</keyword>
<dbReference type="NCBIfam" id="NF008292">
    <property type="entry name" value="PRK11072.1"/>
    <property type="match status" value="1"/>
</dbReference>
<dbReference type="Gene3D" id="1.20.120.1510">
    <property type="match status" value="1"/>
</dbReference>
<accession>A0A371XHN4</accession>
<dbReference type="InterPro" id="IPR013546">
    <property type="entry name" value="PII_UdlTrfase/GS_AdlTrfase"/>
</dbReference>
<dbReference type="EC" id="2.7.7.42" evidence="7"/>
<dbReference type="RefSeq" id="WP_116622507.1">
    <property type="nucleotide sequence ID" value="NZ_QURN01000003.1"/>
</dbReference>
<evidence type="ECO:0000256" key="7">
    <source>
        <dbReference type="HAMAP-Rule" id="MF_00802"/>
    </source>
</evidence>
<dbReference type="GO" id="GO:0000287">
    <property type="term" value="F:magnesium ion binding"/>
    <property type="evidence" value="ECO:0007669"/>
    <property type="project" value="UniProtKB-UniRule"/>
</dbReference>
<evidence type="ECO:0000256" key="8">
    <source>
        <dbReference type="SAM" id="MobiDB-lite"/>
    </source>
</evidence>
<keyword evidence="12" id="KW-1185">Reference proteome</keyword>
<dbReference type="Pfam" id="PF03710">
    <property type="entry name" value="GlnE"/>
    <property type="match status" value="2"/>
</dbReference>
<keyword evidence="3 7" id="KW-0547">Nucleotide-binding</keyword>
<dbReference type="GO" id="GO:0008882">
    <property type="term" value="F:[glutamate-ammonia-ligase] adenylyltransferase activity"/>
    <property type="evidence" value="ECO:0007669"/>
    <property type="project" value="UniProtKB-UniRule"/>
</dbReference>
<comment type="catalytic activity">
    <reaction evidence="7">
        <text>[glutamine synthetase]-O(4)-(5'-adenylyl)-L-tyrosine + phosphate = [glutamine synthetase]-L-tyrosine + ADP</text>
        <dbReference type="Rhea" id="RHEA:43716"/>
        <dbReference type="Rhea" id="RHEA-COMP:10660"/>
        <dbReference type="Rhea" id="RHEA-COMP:10661"/>
        <dbReference type="ChEBI" id="CHEBI:43474"/>
        <dbReference type="ChEBI" id="CHEBI:46858"/>
        <dbReference type="ChEBI" id="CHEBI:83624"/>
        <dbReference type="ChEBI" id="CHEBI:456216"/>
        <dbReference type="EC" id="2.7.7.89"/>
    </reaction>
</comment>
<feature type="compositionally biased region" description="Basic and acidic residues" evidence="8">
    <location>
        <begin position="1"/>
        <end position="16"/>
    </location>
</feature>
<feature type="domain" description="Glutamate-ammonia ligase adenylyltransferase repeated" evidence="9">
    <location>
        <begin position="61"/>
        <end position="306"/>
    </location>
</feature>
<dbReference type="SUPFAM" id="SSF81593">
    <property type="entry name" value="Nucleotidyltransferase substrate binding subunit/domain"/>
    <property type="match status" value="2"/>
</dbReference>
<dbReference type="GO" id="GO:0005829">
    <property type="term" value="C:cytosol"/>
    <property type="evidence" value="ECO:0007669"/>
    <property type="project" value="TreeGrafter"/>
</dbReference>
<name>A0A371XHN4_9HYPH</name>
<dbReference type="PANTHER" id="PTHR30621:SF0">
    <property type="entry name" value="BIFUNCTIONAL GLUTAMINE SYNTHETASE ADENYLYLTRANSFERASE_ADENYLYL-REMOVING ENZYME"/>
    <property type="match status" value="1"/>
</dbReference>
<keyword evidence="5 7" id="KW-0460">Magnesium</keyword>
<feature type="compositionally biased region" description="Basic and acidic residues" evidence="8">
    <location>
        <begin position="24"/>
        <end position="33"/>
    </location>
</feature>